<dbReference type="EMBL" id="JBHUOZ010000001">
    <property type="protein sequence ID" value="MFD2918500.1"/>
    <property type="molecule type" value="Genomic_DNA"/>
</dbReference>
<keyword evidence="9" id="KW-0175">Coiled coil</keyword>
<keyword evidence="4 10" id="KW-1133">Transmembrane helix</keyword>
<evidence type="ECO:0000259" key="12">
    <source>
        <dbReference type="PROSITE" id="PS50125"/>
    </source>
</evidence>
<dbReference type="InterPro" id="IPR029787">
    <property type="entry name" value="Nucleotide_cyclase"/>
</dbReference>
<dbReference type="PANTHER" id="PTHR11920:SF335">
    <property type="entry name" value="GUANYLATE CYCLASE"/>
    <property type="match status" value="1"/>
</dbReference>
<dbReference type="Gene3D" id="3.30.70.1230">
    <property type="entry name" value="Nucleotide cyclase"/>
    <property type="match status" value="1"/>
</dbReference>
<accession>A0ABW6A1B2</accession>
<comment type="similarity">
    <text evidence="8">Belongs to the adenylyl cyclase class-4/guanylyl cyclase family.</text>
</comment>
<organism evidence="13 14">
    <name type="scientific">Terrimonas rubra</name>
    <dbReference type="NCBI Taxonomy" id="1035890"/>
    <lineage>
        <taxon>Bacteria</taxon>
        <taxon>Pseudomonadati</taxon>
        <taxon>Bacteroidota</taxon>
        <taxon>Chitinophagia</taxon>
        <taxon>Chitinophagales</taxon>
        <taxon>Chitinophagaceae</taxon>
        <taxon>Terrimonas</taxon>
    </lineage>
</organism>
<keyword evidence="14" id="KW-1185">Reference proteome</keyword>
<dbReference type="Gene3D" id="1.25.40.10">
    <property type="entry name" value="Tetratricopeptide repeat domain"/>
    <property type="match status" value="2"/>
</dbReference>
<comment type="caution">
    <text evidence="13">The sequence shown here is derived from an EMBL/GenBank/DDBJ whole genome shotgun (WGS) entry which is preliminary data.</text>
</comment>
<dbReference type="PROSITE" id="PS50125">
    <property type="entry name" value="GUANYLATE_CYCLASE_2"/>
    <property type="match status" value="1"/>
</dbReference>
<evidence type="ECO:0000256" key="3">
    <source>
        <dbReference type="ARBA" id="ARBA00022741"/>
    </source>
</evidence>
<evidence type="ECO:0000256" key="9">
    <source>
        <dbReference type="SAM" id="Coils"/>
    </source>
</evidence>
<dbReference type="Pfam" id="PF13181">
    <property type="entry name" value="TPR_8"/>
    <property type="match status" value="1"/>
</dbReference>
<protein>
    <submittedName>
        <fullName evidence="13">Adenylate/guanylate cyclase domain-containing protein</fullName>
    </submittedName>
</protein>
<feature type="repeat" description="TPR" evidence="7">
    <location>
        <begin position="383"/>
        <end position="416"/>
    </location>
</feature>
<evidence type="ECO:0000256" key="10">
    <source>
        <dbReference type="SAM" id="Phobius"/>
    </source>
</evidence>
<evidence type="ECO:0000256" key="8">
    <source>
        <dbReference type="RuleBase" id="RU000405"/>
    </source>
</evidence>
<dbReference type="InterPro" id="IPR050401">
    <property type="entry name" value="Cyclic_nucleotide_synthase"/>
</dbReference>
<evidence type="ECO:0000256" key="5">
    <source>
        <dbReference type="ARBA" id="ARBA00023136"/>
    </source>
</evidence>
<dbReference type="SMART" id="SM00044">
    <property type="entry name" value="CYCc"/>
    <property type="match status" value="1"/>
</dbReference>
<evidence type="ECO:0000256" key="11">
    <source>
        <dbReference type="SAM" id="SignalP"/>
    </source>
</evidence>
<feature type="coiled-coil region" evidence="9">
    <location>
        <begin position="427"/>
        <end position="502"/>
    </location>
</feature>
<evidence type="ECO:0000313" key="14">
    <source>
        <dbReference type="Proteomes" id="UP001597511"/>
    </source>
</evidence>
<keyword evidence="3" id="KW-0547">Nucleotide-binding</keyword>
<reference evidence="14" key="1">
    <citation type="journal article" date="2019" name="Int. J. Syst. Evol. Microbiol.">
        <title>The Global Catalogue of Microorganisms (GCM) 10K type strain sequencing project: providing services to taxonomists for standard genome sequencing and annotation.</title>
        <authorList>
            <consortium name="The Broad Institute Genomics Platform"/>
            <consortium name="The Broad Institute Genome Sequencing Center for Infectious Disease"/>
            <person name="Wu L."/>
            <person name="Ma J."/>
        </authorList>
    </citation>
    <scope>NUCLEOTIDE SEQUENCE [LARGE SCALE GENOMIC DNA]</scope>
    <source>
        <strain evidence="14">KCTC 23299</strain>
    </source>
</reference>
<keyword evidence="5 10" id="KW-0472">Membrane</keyword>
<sequence>MKMQLSQRFVLLFLLICGYHSSTRAQSPSTPDSLRAVIAGTNDIRSKAELYRDIANYFIKKTVADSSIYYGKRSLAIYEQLNDKKSVAKVRLSLGTLYAYISDYAAAENSLELAAAFYEQSDDIEGRSQLNNALGSLAYRQKQYDRSVTYYTRNINYGKEGKKINPAFITTAYQGVSHAYIVRQQYGNALNINTEYIDFVEKHYPDLTGHAYQQMANLYRITGQSDKCIAAFQKSKEFFLRKKDDANVAISQMAIGTAYVNAGKPDSATAYLEKALQYYRSVNDTENISNILNPLSAIAFEQKNYKKAEELILNAIDLIDAKHDSYLYHTSFLWTIRLSRLTADSTNQTAHYKKDLEDITQQVTDNFEKVLTQQDLVNPNLILHNYRVLATANKLLGNYNKAYDYYNKAIELRDSIYGTEKLRDFSNKEAELELVKERNRVMLEEETKRLQLQKEIELKALRFEFEKKQAAAKSEEERKRLLLEEELKRRDIESRYEQEQQAITLKFEQEKEIARINQEKKDAVAAAELSRTRNIRNMSIIGGLLALVLFAVAIWSYLQKKKDNKRIAIEKQKSDDLLLNILPYEVAEELKANGQTAARLHEEVTVLFTDFVNFTANAEKIGVQALLNELNICFTAFDKIIEQYGLEKIKTIGDAYLAVSGLPSSNPQHAANAVNAALDIAGFIEKRKAVSPTALDIRIGINSGNVIAGIVGVKKFAYDIWGDTVNTAARMEQNSEVGKVNISDTTYQLVKEQFHFTSRGKISTKGKGEMEMYFVHSKQN</sequence>
<dbReference type="InterPro" id="IPR019734">
    <property type="entry name" value="TPR_rpt"/>
</dbReference>
<evidence type="ECO:0000256" key="2">
    <source>
        <dbReference type="ARBA" id="ARBA00022692"/>
    </source>
</evidence>
<proteinExistence type="inferred from homology"/>
<dbReference type="RefSeq" id="WP_386094744.1">
    <property type="nucleotide sequence ID" value="NZ_JBHUOZ010000001.1"/>
</dbReference>
<dbReference type="InterPro" id="IPR001054">
    <property type="entry name" value="A/G_cyclase"/>
</dbReference>
<evidence type="ECO:0000256" key="7">
    <source>
        <dbReference type="PROSITE-ProRule" id="PRU00339"/>
    </source>
</evidence>
<dbReference type="PROSITE" id="PS00452">
    <property type="entry name" value="GUANYLATE_CYCLASE_1"/>
    <property type="match status" value="1"/>
</dbReference>
<evidence type="ECO:0000256" key="4">
    <source>
        <dbReference type="ARBA" id="ARBA00022989"/>
    </source>
</evidence>
<feature type="chain" id="PRO_5047542197" evidence="11">
    <location>
        <begin position="26"/>
        <end position="780"/>
    </location>
</feature>
<gene>
    <name evidence="13" type="ORF">ACFS6H_02190</name>
</gene>
<dbReference type="SUPFAM" id="SSF55073">
    <property type="entry name" value="Nucleotide cyclase"/>
    <property type="match status" value="1"/>
</dbReference>
<dbReference type="InterPro" id="IPR018297">
    <property type="entry name" value="A/G_cyclase_CS"/>
</dbReference>
<feature type="signal peptide" evidence="11">
    <location>
        <begin position="1"/>
        <end position="25"/>
    </location>
</feature>
<dbReference type="PROSITE" id="PS50005">
    <property type="entry name" value="TPR"/>
    <property type="match status" value="1"/>
</dbReference>
<dbReference type="SMART" id="SM00028">
    <property type="entry name" value="TPR"/>
    <property type="match status" value="6"/>
</dbReference>
<dbReference type="Pfam" id="PF13424">
    <property type="entry name" value="TPR_12"/>
    <property type="match status" value="1"/>
</dbReference>
<dbReference type="SUPFAM" id="SSF48452">
    <property type="entry name" value="TPR-like"/>
    <property type="match status" value="2"/>
</dbReference>
<evidence type="ECO:0000313" key="13">
    <source>
        <dbReference type="EMBL" id="MFD2918500.1"/>
    </source>
</evidence>
<dbReference type="PANTHER" id="PTHR11920">
    <property type="entry name" value="GUANYLYL CYCLASE"/>
    <property type="match status" value="1"/>
</dbReference>
<dbReference type="Pfam" id="PF00211">
    <property type="entry name" value="Guanylate_cyc"/>
    <property type="match status" value="1"/>
</dbReference>
<dbReference type="CDD" id="cd07302">
    <property type="entry name" value="CHD"/>
    <property type="match status" value="1"/>
</dbReference>
<feature type="transmembrane region" description="Helical" evidence="10">
    <location>
        <begin position="538"/>
        <end position="558"/>
    </location>
</feature>
<evidence type="ECO:0000256" key="1">
    <source>
        <dbReference type="ARBA" id="ARBA00004370"/>
    </source>
</evidence>
<dbReference type="InterPro" id="IPR011990">
    <property type="entry name" value="TPR-like_helical_dom_sf"/>
</dbReference>
<evidence type="ECO:0000256" key="6">
    <source>
        <dbReference type="ARBA" id="ARBA00023239"/>
    </source>
</evidence>
<name>A0ABW6A1B2_9BACT</name>
<keyword evidence="11" id="KW-0732">Signal</keyword>
<comment type="subcellular location">
    <subcellularLocation>
        <location evidence="1">Membrane</location>
    </subcellularLocation>
</comment>
<keyword evidence="7" id="KW-0802">TPR repeat</keyword>
<keyword evidence="2 10" id="KW-0812">Transmembrane</keyword>
<feature type="domain" description="Guanylate cyclase" evidence="12">
    <location>
        <begin position="605"/>
        <end position="732"/>
    </location>
</feature>
<keyword evidence="6 8" id="KW-0456">Lyase</keyword>
<dbReference type="Proteomes" id="UP001597511">
    <property type="component" value="Unassembled WGS sequence"/>
</dbReference>